<evidence type="ECO:0000313" key="2">
    <source>
        <dbReference type="Proteomes" id="UP000237441"/>
    </source>
</evidence>
<dbReference type="AlphaFoldDB" id="A0A2S7YL14"/>
<protein>
    <submittedName>
        <fullName evidence="1">Uncharacterized protein</fullName>
    </submittedName>
</protein>
<reference evidence="1 2" key="1">
    <citation type="submission" date="2016-07" db="EMBL/GenBank/DDBJ databases">
        <title>Comparative genomics of the entomopathogenic fungus Beauveria bassiana.</title>
        <authorList>
            <person name="Valero Jimenez C.A."/>
            <person name="Zwaan B.J."/>
            <person name="Van Kan J.A."/>
            <person name="Takken W."/>
            <person name="Debets A.J."/>
            <person name="Schoustra S.E."/>
            <person name="Koenraadt C.J."/>
        </authorList>
    </citation>
    <scope>NUCLEOTIDE SEQUENCE [LARGE SCALE GENOMIC DNA]</scope>
    <source>
        <strain evidence="1 2">ARSEF 8028</strain>
    </source>
</reference>
<evidence type="ECO:0000313" key="1">
    <source>
        <dbReference type="EMBL" id="PQK16848.1"/>
    </source>
</evidence>
<sequence>MCAQLGVPMGDQAEKIIQARSAASTEPEEGGKVRIAFKILDKGKWIVDREVVVDAEDPSEVQRSAIKYLQRDMGIFSNKNRVLTAETCF</sequence>
<accession>A0A2S7YL14</accession>
<name>A0A2S7YL14_BEABA</name>
<dbReference type="EMBL" id="JRHA01000007">
    <property type="protein sequence ID" value="PQK16848.1"/>
    <property type="molecule type" value="Genomic_DNA"/>
</dbReference>
<proteinExistence type="predicted"/>
<dbReference type="OrthoDB" id="4227485at2759"/>
<dbReference type="Proteomes" id="UP000237441">
    <property type="component" value="Unassembled WGS sequence"/>
</dbReference>
<organism evidence="1 2">
    <name type="scientific">Beauveria bassiana</name>
    <name type="common">White muscardine disease fungus</name>
    <name type="synonym">Tritirachium shiotae</name>
    <dbReference type="NCBI Taxonomy" id="176275"/>
    <lineage>
        <taxon>Eukaryota</taxon>
        <taxon>Fungi</taxon>
        <taxon>Dikarya</taxon>
        <taxon>Ascomycota</taxon>
        <taxon>Pezizomycotina</taxon>
        <taxon>Sordariomycetes</taxon>
        <taxon>Hypocreomycetidae</taxon>
        <taxon>Hypocreales</taxon>
        <taxon>Cordycipitaceae</taxon>
        <taxon>Beauveria</taxon>
    </lineage>
</organism>
<gene>
    <name evidence="1" type="ORF">BB8028_0007g00490</name>
</gene>
<comment type="caution">
    <text evidence="1">The sequence shown here is derived from an EMBL/GenBank/DDBJ whole genome shotgun (WGS) entry which is preliminary data.</text>
</comment>